<dbReference type="SUPFAM" id="SSF50341">
    <property type="entry name" value="CheW-like"/>
    <property type="match status" value="1"/>
</dbReference>
<dbReference type="KEGG" id="bbae:FRD01_15345"/>
<feature type="domain" description="CheW-like" evidence="1">
    <location>
        <begin position="6"/>
        <end position="114"/>
    </location>
</feature>
<evidence type="ECO:0000313" key="3">
    <source>
        <dbReference type="Proteomes" id="UP000321595"/>
    </source>
</evidence>
<dbReference type="RefSeq" id="WP_146961143.1">
    <property type="nucleotide sequence ID" value="NZ_CP042467.1"/>
</dbReference>
<dbReference type="EMBL" id="CP042467">
    <property type="protein sequence ID" value="QED28583.1"/>
    <property type="molecule type" value="Genomic_DNA"/>
</dbReference>
<dbReference type="InterPro" id="IPR002545">
    <property type="entry name" value="CheW-lke_dom"/>
</dbReference>
<proteinExistence type="predicted"/>
<dbReference type="AlphaFoldDB" id="A0A5B8XX59"/>
<sequence length="114" mass="12728">MDPDPNLNRLHFSLGERRYSLLARYVTHVERTTTLTAIPGVPAHIRGVMMHQRRALAVVDLSTFLGQPTSIAEHLLLVRHEELEAGILVSQVHGVLEGDAEELDIMKILEEASI</sequence>
<dbReference type="PROSITE" id="PS50851">
    <property type="entry name" value="CHEW"/>
    <property type="match status" value="1"/>
</dbReference>
<dbReference type="Gene3D" id="2.40.50.180">
    <property type="entry name" value="CheA-289, Domain 4"/>
    <property type="match status" value="1"/>
</dbReference>
<dbReference type="GO" id="GO:0006935">
    <property type="term" value="P:chemotaxis"/>
    <property type="evidence" value="ECO:0007669"/>
    <property type="project" value="InterPro"/>
</dbReference>
<dbReference type="GO" id="GO:0005829">
    <property type="term" value="C:cytosol"/>
    <property type="evidence" value="ECO:0007669"/>
    <property type="project" value="TreeGrafter"/>
</dbReference>
<name>A0A5B8XX59_9DELT</name>
<dbReference type="OrthoDB" id="9790406at2"/>
<keyword evidence="3" id="KW-1185">Reference proteome</keyword>
<organism evidence="2 3">
    <name type="scientific">Microvenator marinus</name>
    <dbReference type="NCBI Taxonomy" id="2600177"/>
    <lineage>
        <taxon>Bacteria</taxon>
        <taxon>Deltaproteobacteria</taxon>
        <taxon>Bradymonadales</taxon>
        <taxon>Microvenatoraceae</taxon>
        <taxon>Microvenator</taxon>
    </lineage>
</organism>
<protein>
    <submittedName>
        <fullName evidence="2">Chemotaxis protein CheW</fullName>
    </submittedName>
</protein>
<evidence type="ECO:0000259" key="1">
    <source>
        <dbReference type="PROSITE" id="PS50851"/>
    </source>
</evidence>
<dbReference type="InterPro" id="IPR036061">
    <property type="entry name" value="CheW-like_dom_sf"/>
</dbReference>
<dbReference type="Proteomes" id="UP000321595">
    <property type="component" value="Chromosome"/>
</dbReference>
<dbReference type="InterPro" id="IPR039315">
    <property type="entry name" value="CheW"/>
</dbReference>
<dbReference type="GO" id="GO:0007165">
    <property type="term" value="P:signal transduction"/>
    <property type="evidence" value="ECO:0007669"/>
    <property type="project" value="InterPro"/>
</dbReference>
<dbReference type="Pfam" id="PF01584">
    <property type="entry name" value="CheW"/>
    <property type="match status" value="1"/>
</dbReference>
<reference evidence="2 3" key="1">
    <citation type="submission" date="2019-08" db="EMBL/GenBank/DDBJ databases">
        <authorList>
            <person name="Liang Q."/>
        </authorList>
    </citation>
    <scope>NUCLEOTIDE SEQUENCE [LARGE SCALE GENOMIC DNA]</scope>
    <source>
        <strain evidence="2 3">V1718</strain>
    </source>
</reference>
<accession>A0A5B8XX59</accession>
<evidence type="ECO:0000313" key="2">
    <source>
        <dbReference type="EMBL" id="QED28583.1"/>
    </source>
</evidence>
<gene>
    <name evidence="2" type="ORF">FRD01_15345</name>
</gene>
<dbReference type="PANTHER" id="PTHR22617">
    <property type="entry name" value="CHEMOTAXIS SENSOR HISTIDINE KINASE-RELATED"/>
    <property type="match status" value="1"/>
</dbReference>
<dbReference type="PANTHER" id="PTHR22617:SF23">
    <property type="entry name" value="CHEMOTAXIS PROTEIN CHEW"/>
    <property type="match status" value="1"/>
</dbReference>